<dbReference type="AlphaFoldDB" id="A0A401WYY7"/>
<evidence type="ECO:0000313" key="4">
    <source>
        <dbReference type="Proteomes" id="UP000287300"/>
    </source>
</evidence>
<dbReference type="Proteomes" id="UP000287300">
    <property type="component" value="Unassembled WGS sequence"/>
</dbReference>
<feature type="region of interest" description="Disordered" evidence="1">
    <location>
        <begin position="517"/>
        <end position="556"/>
    </location>
</feature>
<organism evidence="3 4">
    <name type="scientific">Acetobacter pasteurianus NBRC 3188</name>
    <dbReference type="NCBI Taxonomy" id="1226663"/>
    <lineage>
        <taxon>Bacteria</taxon>
        <taxon>Pseudomonadati</taxon>
        <taxon>Pseudomonadota</taxon>
        <taxon>Alphaproteobacteria</taxon>
        <taxon>Acetobacterales</taxon>
        <taxon>Acetobacteraceae</taxon>
        <taxon>Acetobacter</taxon>
    </lineage>
</organism>
<dbReference type="GO" id="GO:0015074">
    <property type="term" value="P:DNA integration"/>
    <property type="evidence" value="ECO:0007669"/>
    <property type="project" value="InterPro"/>
</dbReference>
<dbReference type="EMBL" id="BDES01000107">
    <property type="protein sequence ID" value="GCD54537.1"/>
    <property type="molecule type" value="Genomic_DNA"/>
</dbReference>
<gene>
    <name evidence="3" type="ORF">NBRC3188_3234</name>
</gene>
<evidence type="ECO:0000313" key="3">
    <source>
        <dbReference type="EMBL" id="GCD54537.1"/>
    </source>
</evidence>
<feature type="domain" description="Integrase catalytic" evidence="2">
    <location>
        <begin position="168"/>
        <end position="371"/>
    </location>
</feature>
<dbReference type="InterPro" id="IPR009004">
    <property type="entry name" value="Transposase_Mu_C"/>
</dbReference>
<dbReference type="InterPro" id="IPR001584">
    <property type="entry name" value="Integrase_cat-core"/>
</dbReference>
<dbReference type="InterPro" id="IPR036397">
    <property type="entry name" value="RNaseH_sf"/>
</dbReference>
<dbReference type="Gene3D" id="3.30.420.10">
    <property type="entry name" value="Ribonuclease H-like superfamily/Ribonuclease H"/>
    <property type="match status" value="1"/>
</dbReference>
<protein>
    <submittedName>
        <fullName evidence="3">Integrase catalytic subunit</fullName>
    </submittedName>
</protein>
<dbReference type="SUPFAM" id="SSF50610">
    <property type="entry name" value="mu transposase, C-terminal domain"/>
    <property type="match status" value="1"/>
</dbReference>
<dbReference type="InterPro" id="IPR015378">
    <property type="entry name" value="Transposase-like_Mu_C"/>
</dbReference>
<dbReference type="PROSITE" id="PS50994">
    <property type="entry name" value="INTEGRASE"/>
    <property type="match status" value="1"/>
</dbReference>
<dbReference type="InterPro" id="IPR012337">
    <property type="entry name" value="RNaseH-like_sf"/>
</dbReference>
<reference evidence="3 4" key="1">
    <citation type="submission" date="2016-06" db="EMBL/GenBank/DDBJ databases">
        <title>Acetobacter pasteurianus NBRC 3188 whole genome sequencing project.</title>
        <authorList>
            <person name="Matsutani M."/>
            <person name="Shiwa Y."/>
            <person name="Okamoto-Kainuma A."/>
            <person name="Ishikawa M."/>
            <person name="Koizumi Y."/>
            <person name="Yoshikawa H."/>
            <person name="Yakushi T."/>
            <person name="Matsushita K."/>
        </authorList>
    </citation>
    <scope>NUCLEOTIDE SEQUENCE [LARGE SCALE GENOMIC DNA]</scope>
    <source>
        <strain evidence="3 4">NBRC 3188</strain>
    </source>
</reference>
<proteinExistence type="predicted"/>
<name>A0A401WYY7_ACEPA</name>
<dbReference type="Pfam" id="PF09299">
    <property type="entry name" value="Mu-transpos_C"/>
    <property type="match status" value="1"/>
</dbReference>
<dbReference type="SUPFAM" id="SSF53098">
    <property type="entry name" value="Ribonuclease H-like"/>
    <property type="match status" value="1"/>
</dbReference>
<sequence>MGSVHMQSSVYTVEDTAWTIAVQRSDVLRPLSEKQRLSLCEVNEAARLLQISIPHVYRLIRKLRAEQTTSAMTLQSPGPRKGRRRLPPHIEQIIDQAIDRFFMKRERLTLKRFYGLFVLDCRAHGHVPPCFNTVLSRIKARDLKTTVRRRNGKACVEAGFHQIQGGLEAERPLDIVQIDHTKVDLMLVDDVTRASIGRPWLTLVMDIHTRIVLGFLLSLEAPSTTSVALALTQAVLPKDSWRAERLIENSWPTCGLPRCIHVDNGVEFHSRAFERGCEQHGIQIVYRPPATPRYGGHIERLMGTLMRRIQGLPGTTFSNVVEKGDYRSEDRACLSFREFERILALEVLGPYHNEIHRGLGQPPMTKWASATETTTVRHPANTRAFLLDFLPYETRVIRRDGVRLFNIQYQDGGLAHLLGRLDTRLRVKYDPRDLSAVYVELPDGDHVRVPYADLRREPITLWEHRHAVRRLKDEGRRTVDEASIFAAIREQRAILNEACGQSREARRNFVRREIAQRCADSPSEPNQSQFPAGKAEDDADRIPMPPPGAHSGVEIW</sequence>
<evidence type="ECO:0000256" key="1">
    <source>
        <dbReference type="SAM" id="MobiDB-lite"/>
    </source>
</evidence>
<accession>A0A401WYY7</accession>
<evidence type="ECO:0000259" key="2">
    <source>
        <dbReference type="PROSITE" id="PS50994"/>
    </source>
</evidence>
<comment type="caution">
    <text evidence="3">The sequence shown here is derived from an EMBL/GenBank/DDBJ whole genome shotgun (WGS) entry which is preliminary data.</text>
</comment>
<dbReference type="GO" id="GO:0003676">
    <property type="term" value="F:nucleic acid binding"/>
    <property type="evidence" value="ECO:0007669"/>
    <property type="project" value="InterPro"/>
</dbReference>